<dbReference type="STRING" id="1173584.SAMN05444851_2991"/>
<dbReference type="PANTHER" id="PTHR30329:SF21">
    <property type="entry name" value="LIPOPROTEIN YIAD-RELATED"/>
    <property type="match status" value="1"/>
</dbReference>
<feature type="chain" id="PRO_5011726923" evidence="5">
    <location>
        <begin position="27"/>
        <end position="311"/>
    </location>
</feature>
<keyword evidence="2 4" id="KW-0472">Membrane</keyword>
<dbReference type="PROSITE" id="PS51123">
    <property type="entry name" value="OMPA_2"/>
    <property type="match status" value="1"/>
</dbReference>
<dbReference type="PRINTS" id="PR01021">
    <property type="entry name" value="OMPADOMAIN"/>
</dbReference>
<protein>
    <submittedName>
        <fullName evidence="7">OmpA-OmpF porin, OOP family</fullName>
    </submittedName>
</protein>
<dbReference type="Gene3D" id="3.30.1330.60">
    <property type="entry name" value="OmpA-like domain"/>
    <property type="match status" value="1"/>
</dbReference>
<dbReference type="SUPFAM" id="SSF103088">
    <property type="entry name" value="OmpA-like"/>
    <property type="match status" value="1"/>
</dbReference>
<dbReference type="GO" id="GO:0009279">
    <property type="term" value="C:cell outer membrane"/>
    <property type="evidence" value="ECO:0007669"/>
    <property type="project" value="UniProtKB-SubCell"/>
</dbReference>
<dbReference type="InterPro" id="IPR006665">
    <property type="entry name" value="OmpA-like"/>
</dbReference>
<dbReference type="EMBL" id="FOJB01000001">
    <property type="protein sequence ID" value="SEW31604.1"/>
    <property type="molecule type" value="Genomic_DNA"/>
</dbReference>
<dbReference type="Pfam" id="PF00691">
    <property type="entry name" value="OmpA"/>
    <property type="match status" value="1"/>
</dbReference>
<feature type="signal peptide" evidence="5">
    <location>
        <begin position="1"/>
        <end position="26"/>
    </location>
</feature>
<dbReference type="CDD" id="cd07185">
    <property type="entry name" value="OmpA_C-like"/>
    <property type="match status" value="1"/>
</dbReference>
<accession>A0A1I0QVZ6</accession>
<proteinExistence type="predicted"/>
<organism evidence="7 8">
    <name type="scientific">Aliiroseovarius sediminilitoris</name>
    <dbReference type="NCBI Taxonomy" id="1173584"/>
    <lineage>
        <taxon>Bacteria</taxon>
        <taxon>Pseudomonadati</taxon>
        <taxon>Pseudomonadota</taxon>
        <taxon>Alphaproteobacteria</taxon>
        <taxon>Rhodobacterales</taxon>
        <taxon>Paracoccaceae</taxon>
        <taxon>Aliiroseovarius</taxon>
    </lineage>
</organism>
<sequence length="311" mass="33475">MTILSRFLWLATVLMFATGAAQPVQAFNLPAGAKLRAEERDDAGRATIATERFNGEAVPSIVAEGQIVRQAWKVDGTSQTSFQILLGLRDQLIQDGFDILFQCQSVSCGGYDFRFGVGHFKAPDMFVDLGDYHYLSARKEGQLTSVLVSRSKEAAFIEVLQLNPEDSAASKAPAISAQTAVRIPSSGPIGALLENNGRTVLDGLSFATGSSELTDGNVPVLNELATYLNRNPEREIILVGHTDAEGSLAGNVTLSRKRATAVMNSLIQQYEVNPAQLSAEGVGFLMPLTPNLTAEGREMNRRVEAVLISTD</sequence>
<comment type="subcellular location">
    <subcellularLocation>
        <location evidence="1">Cell outer membrane</location>
    </subcellularLocation>
</comment>
<evidence type="ECO:0000256" key="4">
    <source>
        <dbReference type="PROSITE-ProRule" id="PRU00473"/>
    </source>
</evidence>
<keyword evidence="5" id="KW-0732">Signal</keyword>
<evidence type="ECO:0000256" key="5">
    <source>
        <dbReference type="SAM" id="SignalP"/>
    </source>
</evidence>
<gene>
    <name evidence="7" type="ORF">SAMN05444851_2991</name>
</gene>
<dbReference type="PANTHER" id="PTHR30329">
    <property type="entry name" value="STATOR ELEMENT OF FLAGELLAR MOTOR COMPLEX"/>
    <property type="match status" value="1"/>
</dbReference>
<dbReference type="InterPro" id="IPR050330">
    <property type="entry name" value="Bact_OuterMem_StrucFunc"/>
</dbReference>
<dbReference type="AlphaFoldDB" id="A0A1I0QVZ6"/>
<dbReference type="OrthoDB" id="9792021at2"/>
<evidence type="ECO:0000313" key="8">
    <source>
        <dbReference type="Proteomes" id="UP000199650"/>
    </source>
</evidence>
<keyword evidence="8" id="KW-1185">Reference proteome</keyword>
<evidence type="ECO:0000259" key="6">
    <source>
        <dbReference type="PROSITE" id="PS51123"/>
    </source>
</evidence>
<feature type="domain" description="OmpA-like" evidence="6">
    <location>
        <begin position="193"/>
        <end position="311"/>
    </location>
</feature>
<evidence type="ECO:0000256" key="3">
    <source>
        <dbReference type="ARBA" id="ARBA00023237"/>
    </source>
</evidence>
<evidence type="ECO:0000256" key="1">
    <source>
        <dbReference type="ARBA" id="ARBA00004442"/>
    </source>
</evidence>
<name>A0A1I0QVZ6_9RHOB</name>
<dbReference type="InterPro" id="IPR036737">
    <property type="entry name" value="OmpA-like_sf"/>
</dbReference>
<dbReference type="RefSeq" id="WP_091431747.1">
    <property type="nucleotide sequence ID" value="NZ_FOJB01000001.1"/>
</dbReference>
<dbReference type="Proteomes" id="UP000199650">
    <property type="component" value="Unassembled WGS sequence"/>
</dbReference>
<evidence type="ECO:0000256" key="2">
    <source>
        <dbReference type="ARBA" id="ARBA00023136"/>
    </source>
</evidence>
<evidence type="ECO:0000313" key="7">
    <source>
        <dbReference type="EMBL" id="SEW31604.1"/>
    </source>
</evidence>
<keyword evidence="3" id="KW-0998">Cell outer membrane</keyword>
<reference evidence="7 8" key="1">
    <citation type="submission" date="2016-10" db="EMBL/GenBank/DDBJ databases">
        <authorList>
            <person name="de Groot N.N."/>
        </authorList>
    </citation>
    <scope>NUCLEOTIDE SEQUENCE [LARGE SCALE GENOMIC DNA]</scope>
    <source>
        <strain evidence="7 8">DSM 29439</strain>
    </source>
</reference>
<dbReference type="InterPro" id="IPR006664">
    <property type="entry name" value="OMP_bac"/>
</dbReference>